<reference evidence="2 3" key="1">
    <citation type="journal article" date="2011" name="BMC Genomics">
        <title>Insight into cross-talk between intra-amoebal pathogens.</title>
        <authorList>
            <person name="Gimenez G."/>
            <person name="Bertelli C."/>
            <person name="Moliner C."/>
            <person name="Robert C."/>
            <person name="Raoult D."/>
            <person name="Fournier P.E."/>
            <person name="Greub G."/>
        </authorList>
    </citation>
    <scope>NUCLEOTIDE SEQUENCE [LARGE SCALE GENOMIC DNA]</scope>
    <source>
        <strain evidence="2 3">LLAP12</strain>
    </source>
</reference>
<dbReference type="EMBL" id="JH413833">
    <property type="protein sequence ID" value="EHL30228.1"/>
    <property type="molecule type" value="Genomic_DNA"/>
</dbReference>
<keyword evidence="3" id="KW-1185">Reference proteome</keyword>
<name>G9ER27_9GAMM</name>
<organism evidence="2 3">
    <name type="scientific">Legionella drancourtii LLAP12</name>
    <dbReference type="NCBI Taxonomy" id="658187"/>
    <lineage>
        <taxon>Bacteria</taxon>
        <taxon>Pseudomonadati</taxon>
        <taxon>Pseudomonadota</taxon>
        <taxon>Gammaproteobacteria</taxon>
        <taxon>Legionellales</taxon>
        <taxon>Legionellaceae</taxon>
        <taxon>Legionella</taxon>
    </lineage>
</organism>
<dbReference type="HOGENOM" id="CLU_256708_0_0_6"/>
<protein>
    <submittedName>
        <fullName evidence="2">Uncharacterized protein</fullName>
    </submittedName>
</protein>
<evidence type="ECO:0000256" key="1">
    <source>
        <dbReference type="SAM" id="MobiDB-lite"/>
    </source>
</evidence>
<dbReference type="eggNOG" id="ENOG50315VA">
    <property type="taxonomic scope" value="Bacteria"/>
</dbReference>
<feature type="region of interest" description="Disordered" evidence="1">
    <location>
        <begin position="1235"/>
        <end position="1262"/>
    </location>
</feature>
<gene>
    <name evidence="2" type="ORF">LDG_7736</name>
</gene>
<evidence type="ECO:0000313" key="2">
    <source>
        <dbReference type="EMBL" id="EHL30228.1"/>
    </source>
</evidence>
<dbReference type="OrthoDB" id="8645575at2"/>
<dbReference type="InParanoid" id="G9ER27"/>
<sequence>MISLSDVSKALEIEKKHLLIELYLREKFKERFDPTWLQTMGNYTHLADAIDFFYKLGNDNLNIVALSSNNAETRNAHAEQFKLLSSLLDKLVVFTEDVPPRTTAFKEKDAVLANIALNQRIENRSLRDLHAQSSNLGIAEKLLTEDLGQTEWLGEVDLERMLIKLDIKDRTHITRLNPEDIGMILHFERVKHAEATEPYTIPLLINCGSSGSLHSQGSHWTYAMVTVNPTTNAITIDYQDSMPLSGTERTALENAINYQDGDYSAFPDATAHVNVASDGLQRDGWSCGYRALQGLITTPGFPIDGGVNLREDWLKLAEAQTESYDLRNAVYEILLSGLEINPDYFVAMKLDQEMVKPSTKKETYELDSKFTQHYLKLLTETHTKNPITTNHFTEAYQKIIGQLSSATINTKRQETLKELHQQISEITKNDSLSPDAKIIALLDTFASKYAMILESSGGKNSKLGKFIYDFCLKNLGVELGKNPLYRLKTEGLAVQIINEQLNARPKKIDEGSLLPPIKKRSTEPYQTSISTPEVGTVKTTTFKVTPSVGTIKTEQITEFGQPTLRKDKKLTRLGSMFGASQFCYANKPGGVEPGFRAIDLNELFFKELDKILADENLPSDTKISDQEKLNFKALRESLNKADLGQKRIVFSTFINTQVPGPHGEGTLNTSMQWLCNQVKDTVAKNNKLSAWMYKLDYAEGQKDRVTANKEAIREFVGTRLAGIFSVQNQKQEITWVNNGKNGPHALLACGWKNGLQELTQFLHGGKEPDYNGVLVEDKNAPVKRSKNIPGLGKNLIFGIAIGDRDGMGKDAQNKGFADGEFYGFDYGKPYEGGGVSASISDDFSFEDSYAKAPAIFRSSSVIGVARHYMYRNYSAFYDTPLSERMVGFHLLRKMITGENPSEEVIKSYPGLRQELHRIQENTPSPKELVNQLGDIRNNCREGSPIQSLVDTHIMQLCAGKLSNYDLYFAKMKIDLIDMAIKNEMPYVELASYIKFIDEMTVQANKSNQHILAAFNERRLLPKQEIDLIDKLEKIFSPTSVMSPDGTVFLNTMRFDPQSGRIPFQLKRQDNGTYTLSTTNPTIADQLNKELGLKSVANGKGLSCTLTQEQLVKLINSTELKYNQKRERLLIQPTYQHITLPDMIRLVNKNNLPLEPRVDVGYLWRQDNSLSLRVVAKTEKQALEMQQIFQTPIKVNRAKIIEIPSGMHQFFQNEIAKRTDEERKLIQQKTKIGKEQTENLSSTLSQATVQSHSSTTDKWKDLHKKQEETPIKSLTPSEQLIKRFEGLIHEEKTLALIKNAIAEITTSGAIDKLLQYNDKTLTAPNNIKVIIEERLGEVKEIAEELVATSTTNENTIRLTL</sequence>
<dbReference type="RefSeq" id="WP_006871633.1">
    <property type="nucleotide sequence ID" value="NZ_JH413833.1"/>
</dbReference>
<proteinExistence type="predicted"/>
<dbReference type="Proteomes" id="UP000002770">
    <property type="component" value="Unassembled WGS sequence"/>
</dbReference>
<evidence type="ECO:0000313" key="3">
    <source>
        <dbReference type="Proteomes" id="UP000002770"/>
    </source>
</evidence>
<accession>G9ER27</accession>
<feature type="compositionally biased region" description="Polar residues" evidence="1">
    <location>
        <begin position="1237"/>
        <end position="1253"/>
    </location>
</feature>